<dbReference type="PROSITE" id="PS50110">
    <property type="entry name" value="RESPONSE_REGULATORY"/>
    <property type="match status" value="1"/>
</dbReference>
<dbReference type="Pfam" id="PF00072">
    <property type="entry name" value="Response_reg"/>
    <property type="match status" value="1"/>
</dbReference>
<evidence type="ECO:0000259" key="5">
    <source>
        <dbReference type="PROSITE" id="PS50110"/>
    </source>
</evidence>
<dbReference type="CDD" id="cd17535">
    <property type="entry name" value="REC_NarL-like"/>
    <property type="match status" value="1"/>
</dbReference>
<dbReference type="InterPro" id="IPR011006">
    <property type="entry name" value="CheY-like_superfamily"/>
</dbReference>
<evidence type="ECO:0000259" key="4">
    <source>
        <dbReference type="PROSITE" id="PS50043"/>
    </source>
</evidence>
<dbReference type="InterPro" id="IPR039420">
    <property type="entry name" value="WalR-like"/>
</dbReference>
<dbReference type="InterPro" id="IPR016032">
    <property type="entry name" value="Sig_transdc_resp-reg_C-effctor"/>
</dbReference>
<evidence type="ECO:0000313" key="7">
    <source>
        <dbReference type="Proteomes" id="UP000075238"/>
    </source>
</evidence>
<dbReference type="InterPro" id="IPR058245">
    <property type="entry name" value="NreC/VraR/RcsB-like_REC"/>
</dbReference>
<keyword evidence="7" id="KW-1185">Reference proteome</keyword>
<dbReference type="InterPro" id="IPR001789">
    <property type="entry name" value="Sig_transdc_resp-reg_receiver"/>
</dbReference>
<dbReference type="InterPro" id="IPR000792">
    <property type="entry name" value="Tscrpt_reg_LuxR_C"/>
</dbReference>
<proteinExistence type="predicted"/>
<dbReference type="SUPFAM" id="SSF52172">
    <property type="entry name" value="CheY-like"/>
    <property type="match status" value="1"/>
</dbReference>
<sequence>MTPNLRVLLVDDHPFVLDGVRLRLEATGEMTVVGQAASVEQAIVLAGQHDPDLVVSDIHMPDANGLQLATRFAERFPSVRVIALSMHKDPEYVRRAFALGVAAYVLKEAPAQELVTAIRTVAAGGTYLNAELQAFLHTDEPSPSSRRALTPKEATVLKLLAEGRSNKEIAERLGTSVRTVETHRLHLRRKLRVGGRAELVKYAVHFSDLHAIQLADAALAADC</sequence>
<dbReference type="GO" id="GO:0000160">
    <property type="term" value="P:phosphorelay signal transduction system"/>
    <property type="evidence" value="ECO:0007669"/>
    <property type="project" value="InterPro"/>
</dbReference>
<feature type="domain" description="Response regulatory" evidence="5">
    <location>
        <begin position="6"/>
        <end position="122"/>
    </location>
</feature>
<dbReference type="PANTHER" id="PTHR43214">
    <property type="entry name" value="TWO-COMPONENT RESPONSE REGULATOR"/>
    <property type="match status" value="1"/>
</dbReference>
<dbReference type="Proteomes" id="UP000075238">
    <property type="component" value="Chromosome 2"/>
</dbReference>
<dbReference type="GO" id="GO:0003677">
    <property type="term" value="F:DNA binding"/>
    <property type="evidence" value="ECO:0007669"/>
    <property type="project" value="UniProtKB-KW"/>
</dbReference>
<evidence type="ECO:0000313" key="6">
    <source>
        <dbReference type="EMBL" id="AMR81296.1"/>
    </source>
</evidence>
<dbReference type="PROSITE" id="PS50043">
    <property type="entry name" value="HTH_LUXR_2"/>
    <property type="match status" value="1"/>
</dbReference>
<dbReference type="OrthoDB" id="9816469at2"/>
<dbReference type="SUPFAM" id="SSF46894">
    <property type="entry name" value="C-terminal effector domain of the bipartite response regulators"/>
    <property type="match status" value="1"/>
</dbReference>
<evidence type="ECO:0000256" key="3">
    <source>
        <dbReference type="PROSITE-ProRule" id="PRU00169"/>
    </source>
</evidence>
<keyword evidence="1 3" id="KW-0597">Phosphoprotein</keyword>
<dbReference type="Pfam" id="PF00196">
    <property type="entry name" value="GerE"/>
    <property type="match status" value="1"/>
</dbReference>
<keyword evidence="2 6" id="KW-0238">DNA-binding</keyword>
<dbReference type="SMART" id="SM00421">
    <property type="entry name" value="HTH_LUXR"/>
    <property type="match status" value="1"/>
</dbReference>
<dbReference type="Gene3D" id="3.40.50.2300">
    <property type="match status" value="1"/>
</dbReference>
<dbReference type="STRING" id="1796606.A2G96_26200"/>
<feature type="domain" description="HTH luxR-type" evidence="4">
    <location>
        <begin position="142"/>
        <end position="207"/>
    </location>
</feature>
<feature type="modified residue" description="4-aspartylphosphate" evidence="3">
    <location>
        <position position="57"/>
    </location>
</feature>
<gene>
    <name evidence="6" type="ORF">A2G96_26200</name>
</gene>
<organism evidence="6 7">
    <name type="scientific">Cupriavidus nantongensis</name>
    <dbReference type="NCBI Taxonomy" id="1796606"/>
    <lineage>
        <taxon>Bacteria</taxon>
        <taxon>Pseudomonadati</taxon>
        <taxon>Pseudomonadota</taxon>
        <taxon>Betaproteobacteria</taxon>
        <taxon>Burkholderiales</taxon>
        <taxon>Burkholderiaceae</taxon>
        <taxon>Cupriavidus</taxon>
    </lineage>
</organism>
<evidence type="ECO:0000256" key="1">
    <source>
        <dbReference type="ARBA" id="ARBA00022553"/>
    </source>
</evidence>
<dbReference type="CDD" id="cd06170">
    <property type="entry name" value="LuxR_C_like"/>
    <property type="match status" value="1"/>
</dbReference>
<dbReference type="PRINTS" id="PR00038">
    <property type="entry name" value="HTHLUXR"/>
</dbReference>
<dbReference type="EMBL" id="CP014845">
    <property type="protein sequence ID" value="AMR81296.1"/>
    <property type="molecule type" value="Genomic_DNA"/>
</dbReference>
<dbReference type="GO" id="GO:0006355">
    <property type="term" value="P:regulation of DNA-templated transcription"/>
    <property type="evidence" value="ECO:0007669"/>
    <property type="project" value="InterPro"/>
</dbReference>
<dbReference type="PANTHER" id="PTHR43214:SF43">
    <property type="entry name" value="TWO-COMPONENT RESPONSE REGULATOR"/>
    <property type="match status" value="1"/>
</dbReference>
<name>A0A142JT84_9BURK</name>
<accession>A0A142JT84</accession>
<dbReference type="KEGG" id="cnan:A2G96_26200"/>
<dbReference type="RefSeq" id="WP_062803108.1">
    <property type="nucleotide sequence ID" value="NZ_CP014845.1"/>
</dbReference>
<dbReference type="AlphaFoldDB" id="A0A142JT84"/>
<dbReference type="SMART" id="SM00448">
    <property type="entry name" value="REC"/>
    <property type="match status" value="1"/>
</dbReference>
<protein>
    <submittedName>
        <fullName evidence="6">DNA-binding response regulator</fullName>
    </submittedName>
</protein>
<reference evidence="6 7" key="1">
    <citation type="submission" date="2016-03" db="EMBL/GenBank/DDBJ databases">
        <title>Complete genome sequence of a novel chlorpyrifos degrading bacterium, Cupriavidus nantongensis sp. X1.</title>
        <authorList>
            <person name="Fang L."/>
        </authorList>
    </citation>
    <scope>NUCLEOTIDE SEQUENCE [LARGE SCALE GENOMIC DNA]</scope>
    <source>
        <strain evidence="6 7">X1</strain>
    </source>
</reference>
<evidence type="ECO:0000256" key="2">
    <source>
        <dbReference type="ARBA" id="ARBA00023125"/>
    </source>
</evidence>